<dbReference type="AlphaFoldDB" id="A0A5C5W974"/>
<feature type="binding site" evidence="10">
    <location>
        <position position="473"/>
    </location>
    <ligand>
        <name>substrate</name>
    </ligand>
</feature>
<dbReference type="GO" id="GO:0004852">
    <property type="term" value="F:uroporphyrinogen-III synthase activity"/>
    <property type="evidence" value="ECO:0007669"/>
    <property type="project" value="InterPro"/>
</dbReference>
<dbReference type="Gene3D" id="3.20.20.210">
    <property type="match status" value="1"/>
</dbReference>
<comment type="subunit">
    <text evidence="4 10">Homodimer.</text>
</comment>
<dbReference type="InterPro" id="IPR038071">
    <property type="entry name" value="UROD/MetE-like_sf"/>
</dbReference>
<dbReference type="NCBIfam" id="TIGR01464">
    <property type="entry name" value="hemE"/>
    <property type="match status" value="1"/>
</dbReference>
<feature type="binding site" evidence="10">
    <location>
        <position position="528"/>
    </location>
    <ligand>
        <name>substrate</name>
    </ligand>
</feature>
<evidence type="ECO:0000256" key="10">
    <source>
        <dbReference type="HAMAP-Rule" id="MF_00218"/>
    </source>
</evidence>
<evidence type="ECO:0000313" key="14">
    <source>
        <dbReference type="EMBL" id="TWT46561.1"/>
    </source>
</evidence>
<dbReference type="EMBL" id="SJPH01000003">
    <property type="protein sequence ID" value="TWT46561.1"/>
    <property type="molecule type" value="Genomic_DNA"/>
</dbReference>
<evidence type="ECO:0000259" key="13">
    <source>
        <dbReference type="PROSITE" id="PS00907"/>
    </source>
</evidence>
<dbReference type="PANTHER" id="PTHR21091:SF169">
    <property type="entry name" value="UROPORPHYRINOGEN DECARBOXYLASE"/>
    <property type="match status" value="1"/>
</dbReference>
<name>A0A5C5W974_9BACT</name>
<dbReference type="RefSeq" id="WP_146573173.1">
    <property type="nucleotide sequence ID" value="NZ_SJPH01000003.1"/>
</dbReference>
<evidence type="ECO:0000256" key="9">
    <source>
        <dbReference type="ARBA" id="ARBA00023244"/>
    </source>
</evidence>
<dbReference type="InterPro" id="IPR006361">
    <property type="entry name" value="Uroporphyrinogen_deCO2ase_HemE"/>
</dbReference>
<feature type="binding site" evidence="10">
    <location>
        <begin position="347"/>
        <end position="351"/>
    </location>
    <ligand>
        <name>substrate</name>
    </ligand>
</feature>
<evidence type="ECO:0000256" key="4">
    <source>
        <dbReference type="ARBA" id="ARBA00011738"/>
    </source>
</evidence>
<comment type="catalytic activity">
    <reaction evidence="10">
        <text>uroporphyrinogen III + 4 H(+) = coproporphyrinogen III + 4 CO2</text>
        <dbReference type="Rhea" id="RHEA:19865"/>
        <dbReference type="ChEBI" id="CHEBI:15378"/>
        <dbReference type="ChEBI" id="CHEBI:16526"/>
        <dbReference type="ChEBI" id="CHEBI:57308"/>
        <dbReference type="ChEBI" id="CHEBI:57309"/>
        <dbReference type="EC" id="4.1.1.37"/>
    </reaction>
</comment>
<dbReference type="SUPFAM" id="SSF69618">
    <property type="entry name" value="HemD-like"/>
    <property type="match status" value="1"/>
</dbReference>
<feature type="site" description="Transition state stabilizer" evidence="10">
    <location>
        <position position="396"/>
    </location>
</feature>
<dbReference type="Pfam" id="PF01208">
    <property type="entry name" value="URO-D"/>
    <property type="match status" value="1"/>
</dbReference>
<dbReference type="InterPro" id="IPR036108">
    <property type="entry name" value="4pyrrol_syn_uPrphyn_synt_sf"/>
</dbReference>
<comment type="caution">
    <text evidence="10">Lacks conserved residue(s) required for the propagation of feature annotation.</text>
</comment>
<evidence type="ECO:0000256" key="5">
    <source>
        <dbReference type="ARBA" id="ARBA00012288"/>
    </source>
</evidence>
<dbReference type="InterPro" id="IPR000257">
    <property type="entry name" value="Uroporphyrinogen_deCOase"/>
</dbReference>
<protein>
    <recommendedName>
        <fullName evidence="5 10">Uroporphyrinogen decarboxylase</fullName>
        <shortName evidence="10">UPD</shortName>
        <shortName evidence="10">URO-D</shortName>
        <ecNumber evidence="5 10">4.1.1.37</ecNumber>
    </recommendedName>
</protein>
<feature type="binding site" evidence="10">
    <location>
        <position position="396"/>
    </location>
    <ligand>
        <name>substrate</name>
    </ligand>
</feature>
<feature type="binding site" evidence="10">
    <location>
        <position position="646"/>
    </location>
    <ligand>
        <name>substrate</name>
    </ligand>
</feature>
<feature type="domain" description="Uroporphyrinogen decarboxylase (URO-D)" evidence="13">
    <location>
        <begin position="461"/>
        <end position="477"/>
    </location>
</feature>
<evidence type="ECO:0000259" key="12">
    <source>
        <dbReference type="PROSITE" id="PS00906"/>
    </source>
</evidence>
<evidence type="ECO:0000313" key="15">
    <source>
        <dbReference type="Proteomes" id="UP000318995"/>
    </source>
</evidence>
<evidence type="ECO:0000256" key="6">
    <source>
        <dbReference type="ARBA" id="ARBA00022490"/>
    </source>
</evidence>
<dbReference type="FunFam" id="3.20.20.210:FF:000008">
    <property type="entry name" value="Uroporphyrinogen decarboxylase"/>
    <property type="match status" value="1"/>
</dbReference>
<dbReference type="PROSITE" id="PS00906">
    <property type="entry name" value="UROD_1"/>
    <property type="match status" value="1"/>
</dbReference>
<dbReference type="CDD" id="cd06578">
    <property type="entry name" value="HemD"/>
    <property type="match status" value="1"/>
</dbReference>
<comment type="subcellular location">
    <subcellularLocation>
        <location evidence="1">Cytoplasm</location>
        <location evidence="1">Cytosol</location>
    </subcellularLocation>
</comment>
<dbReference type="Gene3D" id="3.40.50.10090">
    <property type="match status" value="2"/>
</dbReference>
<dbReference type="Pfam" id="PF02602">
    <property type="entry name" value="HEM4"/>
    <property type="match status" value="1"/>
</dbReference>
<evidence type="ECO:0000256" key="8">
    <source>
        <dbReference type="ARBA" id="ARBA00023239"/>
    </source>
</evidence>
<dbReference type="GO" id="GO:0004853">
    <property type="term" value="F:uroporphyrinogen decarboxylase activity"/>
    <property type="evidence" value="ECO:0007669"/>
    <property type="project" value="UniProtKB-UniRule"/>
</dbReference>
<keyword evidence="7 10" id="KW-0210">Decarboxylase</keyword>
<gene>
    <name evidence="10 14" type="primary">hemE</name>
    <name evidence="14" type="ORF">Pla111_16570</name>
</gene>
<comment type="similarity">
    <text evidence="3 10 11">Belongs to the uroporphyrinogen decarboxylase family.</text>
</comment>
<dbReference type="HAMAP" id="MF_00218">
    <property type="entry name" value="URO_D"/>
    <property type="match status" value="1"/>
</dbReference>
<dbReference type="PANTHER" id="PTHR21091">
    <property type="entry name" value="METHYLTETRAHYDROFOLATE:HOMOCYSTEINE METHYLTRANSFERASE RELATED"/>
    <property type="match status" value="1"/>
</dbReference>
<dbReference type="CDD" id="cd00717">
    <property type="entry name" value="URO-D"/>
    <property type="match status" value="1"/>
</dbReference>
<comment type="pathway">
    <text evidence="2 10">Porphyrin-containing compound metabolism; protoporphyrin-IX biosynthesis; coproporphyrinogen-III from 5-aminolevulinate: step 4/4.</text>
</comment>
<keyword evidence="6 10" id="KW-0963">Cytoplasm</keyword>
<comment type="caution">
    <text evidence="14">The sequence shown here is derived from an EMBL/GenBank/DDBJ whole genome shotgun (WGS) entry which is preliminary data.</text>
</comment>
<dbReference type="GO" id="GO:0005829">
    <property type="term" value="C:cytosol"/>
    <property type="evidence" value="ECO:0007669"/>
    <property type="project" value="UniProtKB-SubCell"/>
</dbReference>
<dbReference type="EC" id="4.1.1.37" evidence="5 10"/>
<feature type="domain" description="Uroporphyrinogen decarboxylase (URO-D)" evidence="12">
    <location>
        <begin position="342"/>
        <end position="351"/>
    </location>
</feature>
<evidence type="ECO:0000256" key="1">
    <source>
        <dbReference type="ARBA" id="ARBA00004514"/>
    </source>
</evidence>
<evidence type="ECO:0000256" key="11">
    <source>
        <dbReference type="RuleBase" id="RU004169"/>
    </source>
</evidence>
<keyword evidence="9 10" id="KW-0627">Porphyrin biosynthesis</keyword>
<dbReference type="Proteomes" id="UP000318995">
    <property type="component" value="Unassembled WGS sequence"/>
</dbReference>
<evidence type="ECO:0000256" key="3">
    <source>
        <dbReference type="ARBA" id="ARBA00009935"/>
    </source>
</evidence>
<dbReference type="PROSITE" id="PS00907">
    <property type="entry name" value="UROD_2"/>
    <property type="match status" value="1"/>
</dbReference>
<sequence>MSDSTSSSEAVPPASFAGLRVAAMESRRGEEMARLIQRMGGEALVSPSMREAPIAENRAAIDFANRLIAGQIDAVLLLTGVGTKMLVEQIERHVGRERFLAALSDVPLIARGPKPVAALRELGLTPTHRAPAPNTWREVLTTLDTELPVANLTIGLQEYGESNPSLIAGLEARGAIVHRVRVYEWALPADTAPLEANVQRLVNGEIDVLLLTSANQLNNLLGVAEKEGLLNEVRRGLRETVIASIGPTTSERLRQLELPVDIESSAGSMGRLVIEAAERCHEVRTLKAQVQNLLSAARPQPMAPSSDALVRQQALREASAGKPWGESDFLRACRREPVSRTPVWLMRQAGRYMPEYRAVREKVGFLELCKNPALCSEVMCTAVDYLGVDAAIIFSDLLPILEPMGLDLEFSKGDGPVIHNPVREADDVDRVIDLESVEALHYVVETVRQTRDDLSDRLPLIGFAGAPFTLASYAIEGGGSRNYLHTKTLMLRDEGAWRALMQRLARAVTLYLNAQIAAGAQAVQLFDSWVGCLGPNDYRRYVLPYTQQVIRGLDPRAAVIHFAAGNPALLPLAAEAGGDVVGIDWRANLAEAWNQLGPGVAVQGNLDPLTLLADRSTIERRAAALLESVAFPEEGGRPGHIFNLGHGIVPQTPPENARALVDFVHTHRAGAGPR</sequence>
<dbReference type="InterPro" id="IPR003754">
    <property type="entry name" value="4pyrrol_synth_uPrphyn_synth"/>
</dbReference>
<dbReference type="GO" id="GO:0006782">
    <property type="term" value="P:protoporphyrinogen IX biosynthetic process"/>
    <property type="evidence" value="ECO:0007669"/>
    <property type="project" value="UniProtKB-UniRule"/>
</dbReference>
<evidence type="ECO:0000256" key="7">
    <source>
        <dbReference type="ARBA" id="ARBA00022793"/>
    </source>
</evidence>
<accession>A0A5C5W974</accession>
<comment type="function">
    <text evidence="10">Catalyzes the decarboxylation of four acetate groups of uroporphyrinogen-III to yield coproporphyrinogen-III.</text>
</comment>
<dbReference type="SUPFAM" id="SSF51726">
    <property type="entry name" value="UROD/MetE-like"/>
    <property type="match status" value="1"/>
</dbReference>
<dbReference type="OrthoDB" id="9806656at2"/>
<keyword evidence="8 10" id="KW-0456">Lyase</keyword>
<evidence type="ECO:0000256" key="2">
    <source>
        <dbReference type="ARBA" id="ARBA00004804"/>
    </source>
</evidence>
<reference evidence="14 15" key="1">
    <citation type="submission" date="2019-02" db="EMBL/GenBank/DDBJ databases">
        <title>Deep-cultivation of Planctomycetes and their phenomic and genomic characterization uncovers novel biology.</title>
        <authorList>
            <person name="Wiegand S."/>
            <person name="Jogler M."/>
            <person name="Boedeker C."/>
            <person name="Pinto D."/>
            <person name="Vollmers J."/>
            <person name="Rivas-Marin E."/>
            <person name="Kohn T."/>
            <person name="Peeters S.H."/>
            <person name="Heuer A."/>
            <person name="Rast P."/>
            <person name="Oberbeckmann S."/>
            <person name="Bunk B."/>
            <person name="Jeske O."/>
            <person name="Meyerdierks A."/>
            <person name="Storesund J.E."/>
            <person name="Kallscheuer N."/>
            <person name="Luecker S."/>
            <person name="Lage O.M."/>
            <person name="Pohl T."/>
            <person name="Merkel B.J."/>
            <person name="Hornburger P."/>
            <person name="Mueller R.-W."/>
            <person name="Bruemmer F."/>
            <person name="Labrenz M."/>
            <person name="Spormann A.M."/>
            <person name="Op Den Camp H."/>
            <person name="Overmann J."/>
            <person name="Amann R."/>
            <person name="Jetten M.S.M."/>
            <person name="Mascher T."/>
            <person name="Medema M.H."/>
            <person name="Devos D.P."/>
            <person name="Kaster A.-K."/>
            <person name="Ovreas L."/>
            <person name="Rohde M."/>
            <person name="Galperin M.Y."/>
            <person name="Jogler C."/>
        </authorList>
    </citation>
    <scope>NUCLEOTIDE SEQUENCE [LARGE SCALE GENOMIC DNA]</scope>
    <source>
        <strain evidence="14 15">Pla111</strain>
    </source>
</reference>
<dbReference type="UniPathway" id="UPA00251">
    <property type="reaction ID" value="UER00321"/>
</dbReference>
<proteinExistence type="inferred from homology"/>
<organism evidence="14 15">
    <name type="scientific">Botrimarina hoheduenensis</name>
    <dbReference type="NCBI Taxonomy" id="2528000"/>
    <lineage>
        <taxon>Bacteria</taxon>
        <taxon>Pseudomonadati</taxon>
        <taxon>Planctomycetota</taxon>
        <taxon>Planctomycetia</taxon>
        <taxon>Pirellulales</taxon>
        <taxon>Lacipirellulaceae</taxon>
        <taxon>Botrimarina</taxon>
    </lineage>
</organism>
<keyword evidence="15" id="KW-1185">Reference proteome</keyword>